<dbReference type="STRING" id="1903952.BIT28_24545"/>
<organism evidence="2 3">
    <name type="scientific">Photobacterium proteolyticum</name>
    <dbReference type="NCBI Taxonomy" id="1903952"/>
    <lineage>
        <taxon>Bacteria</taxon>
        <taxon>Pseudomonadati</taxon>
        <taxon>Pseudomonadota</taxon>
        <taxon>Gammaproteobacteria</taxon>
        <taxon>Vibrionales</taxon>
        <taxon>Vibrionaceae</taxon>
        <taxon>Photobacterium</taxon>
    </lineage>
</organism>
<feature type="chain" id="PRO_5013271688" description="Phenol degradation protein meta" evidence="1">
    <location>
        <begin position="21"/>
        <end position="308"/>
    </location>
</feature>
<protein>
    <recommendedName>
        <fullName evidence="4">Phenol degradation protein meta</fullName>
    </recommendedName>
</protein>
<gene>
    <name evidence="2" type="ORF">BIT28_24545</name>
</gene>
<dbReference type="RefSeq" id="WP_075767171.1">
    <property type="nucleotide sequence ID" value="NZ_MJIL01000092.1"/>
</dbReference>
<sequence>MRHIITFLFIVNFLSQSTIAAEGGYSNYIPGSYGDFGMALAPTETWTLRNDTYYYDASTSKTVQGGNLATDLDLQFLMNFTTLLYKPEFKIFGAQYTTGIFVPFVNLDTEASLEVKEWNQVLNSKDSASGLGDVSLIPFALFWNKGNFHSSFAHYIIIPSGDYDVNNSINSGLNYWSFDTNFAITYLNPETGHDFSFNLGHIYNTENEDTNYQTGQEIHLDLALNQFFSDSFAVGIHGFYLKQVTGDSGSGALLGDFKAEAVGVGPALLWNTKISNQYVSFIAKWLHEVNAENRLRGEHLFLSFSVNW</sequence>
<keyword evidence="3" id="KW-1185">Reference proteome</keyword>
<feature type="signal peptide" evidence="1">
    <location>
        <begin position="1"/>
        <end position="20"/>
    </location>
</feature>
<dbReference type="InterPro" id="IPR025737">
    <property type="entry name" value="FApF"/>
</dbReference>
<dbReference type="Proteomes" id="UP000186905">
    <property type="component" value="Unassembled WGS sequence"/>
</dbReference>
<reference evidence="2 3" key="1">
    <citation type="submission" date="2016-09" db="EMBL/GenBank/DDBJ databases">
        <title>Photobacterium proteolyticum sp. nov. a protease producing bacterium isolated from ocean sediments of Laizhou Bay.</title>
        <authorList>
            <person name="Li Y."/>
        </authorList>
    </citation>
    <scope>NUCLEOTIDE SEQUENCE [LARGE SCALE GENOMIC DNA]</scope>
    <source>
        <strain evidence="2 3">13-12</strain>
    </source>
</reference>
<evidence type="ECO:0000313" key="2">
    <source>
        <dbReference type="EMBL" id="OLQ72195.1"/>
    </source>
</evidence>
<evidence type="ECO:0008006" key="4">
    <source>
        <dbReference type="Google" id="ProtNLM"/>
    </source>
</evidence>
<name>A0A1Q9GCR6_9GAMM</name>
<dbReference type="OrthoDB" id="8639774at2"/>
<evidence type="ECO:0000256" key="1">
    <source>
        <dbReference type="SAM" id="SignalP"/>
    </source>
</evidence>
<keyword evidence="1" id="KW-0732">Signal</keyword>
<dbReference type="EMBL" id="MJIL01000092">
    <property type="protein sequence ID" value="OLQ72195.1"/>
    <property type="molecule type" value="Genomic_DNA"/>
</dbReference>
<accession>A0A1Q9GCR6</accession>
<evidence type="ECO:0000313" key="3">
    <source>
        <dbReference type="Proteomes" id="UP000186905"/>
    </source>
</evidence>
<proteinExistence type="predicted"/>
<comment type="caution">
    <text evidence="2">The sequence shown here is derived from an EMBL/GenBank/DDBJ whole genome shotgun (WGS) entry which is preliminary data.</text>
</comment>
<dbReference type="AlphaFoldDB" id="A0A1Q9GCR6"/>
<dbReference type="Pfam" id="PF13557">
    <property type="entry name" value="Phenol_MetA_deg"/>
    <property type="match status" value="1"/>
</dbReference>